<dbReference type="EMBL" id="CP036272">
    <property type="protein sequence ID" value="QDT58651.1"/>
    <property type="molecule type" value="Genomic_DNA"/>
</dbReference>
<dbReference type="OrthoDB" id="269685at2"/>
<dbReference type="AlphaFoldDB" id="A0A517SRA0"/>
<protein>
    <submittedName>
        <fullName evidence="1">Uncharacterized protein</fullName>
    </submittedName>
</protein>
<organism evidence="1 2">
    <name type="scientific">Stieleria bergensis</name>
    <dbReference type="NCBI Taxonomy" id="2528025"/>
    <lineage>
        <taxon>Bacteria</taxon>
        <taxon>Pseudomonadati</taxon>
        <taxon>Planctomycetota</taxon>
        <taxon>Planctomycetia</taxon>
        <taxon>Pirellulales</taxon>
        <taxon>Pirellulaceae</taxon>
        <taxon>Stieleria</taxon>
    </lineage>
</organism>
<gene>
    <name evidence="1" type="ORF">SV7mr_11440</name>
</gene>
<dbReference type="InterPro" id="IPR036280">
    <property type="entry name" value="Multihaem_cyt_sf"/>
</dbReference>
<dbReference type="Proteomes" id="UP000315003">
    <property type="component" value="Chromosome"/>
</dbReference>
<sequence>MAIIGYVVGISDGAPQPKGIWVELSDDTLAVADLSRSETPSTDDKVIDAIDYWQIPGAMMGPTKEFLKRPAALPEVPKIDLFAKVTQTEAEKLASLKLRSSRRAYNGAPPIIPHAIASTNDAACYACHRQGMTLDGLLKDSMAAIGVKRPLRASVMSHGFLANCVQCHAAPGPLALPPSDWHVANHFVGLAAPQAGQRASPGAPPTIPHGQWMRQNCNACHGGPNGWLGLNSTHQWRTNCLQCHGVSAVQNQAIAETPIPMLAPLKVVTSP</sequence>
<dbReference type="Gene3D" id="3.90.10.10">
    <property type="entry name" value="Cytochrome C3"/>
    <property type="match status" value="1"/>
</dbReference>
<accession>A0A517SRA0</accession>
<name>A0A517SRA0_9BACT</name>
<dbReference type="SUPFAM" id="SSF48695">
    <property type="entry name" value="Multiheme cytochromes"/>
    <property type="match status" value="1"/>
</dbReference>
<reference evidence="1 2" key="1">
    <citation type="submission" date="2019-02" db="EMBL/GenBank/DDBJ databases">
        <title>Deep-cultivation of Planctomycetes and their phenomic and genomic characterization uncovers novel biology.</title>
        <authorList>
            <person name="Wiegand S."/>
            <person name="Jogler M."/>
            <person name="Boedeker C."/>
            <person name="Pinto D."/>
            <person name="Vollmers J."/>
            <person name="Rivas-Marin E."/>
            <person name="Kohn T."/>
            <person name="Peeters S.H."/>
            <person name="Heuer A."/>
            <person name="Rast P."/>
            <person name="Oberbeckmann S."/>
            <person name="Bunk B."/>
            <person name="Jeske O."/>
            <person name="Meyerdierks A."/>
            <person name="Storesund J.E."/>
            <person name="Kallscheuer N."/>
            <person name="Luecker S."/>
            <person name="Lage O.M."/>
            <person name="Pohl T."/>
            <person name="Merkel B.J."/>
            <person name="Hornburger P."/>
            <person name="Mueller R.-W."/>
            <person name="Bruemmer F."/>
            <person name="Labrenz M."/>
            <person name="Spormann A.M."/>
            <person name="Op den Camp H."/>
            <person name="Overmann J."/>
            <person name="Amann R."/>
            <person name="Jetten M.S.M."/>
            <person name="Mascher T."/>
            <person name="Medema M.H."/>
            <person name="Devos D.P."/>
            <person name="Kaster A.-K."/>
            <person name="Ovreas L."/>
            <person name="Rohde M."/>
            <person name="Galperin M.Y."/>
            <person name="Jogler C."/>
        </authorList>
    </citation>
    <scope>NUCLEOTIDE SEQUENCE [LARGE SCALE GENOMIC DNA]</scope>
    <source>
        <strain evidence="1 2">SV_7m_r</strain>
    </source>
</reference>
<evidence type="ECO:0000313" key="1">
    <source>
        <dbReference type="EMBL" id="QDT58651.1"/>
    </source>
</evidence>
<proteinExistence type="predicted"/>
<keyword evidence="2" id="KW-1185">Reference proteome</keyword>
<evidence type="ECO:0000313" key="2">
    <source>
        <dbReference type="Proteomes" id="UP000315003"/>
    </source>
</evidence>